<keyword evidence="3 9" id="KW-1003">Cell membrane</keyword>
<dbReference type="Gene3D" id="1.20.1640.10">
    <property type="entry name" value="Multidrug efflux transporter AcrB transmembrane domain"/>
    <property type="match status" value="1"/>
</dbReference>
<dbReference type="NCBIfam" id="TIGR00966">
    <property type="entry name" value="transloc_SecF"/>
    <property type="match status" value="1"/>
</dbReference>
<reference evidence="12" key="1">
    <citation type="journal article" date="2019" name="Int. J. Syst. Evol. Microbiol.">
        <title>Halobacteriovorax valvorus sp. nov., a novel prokaryotic predator isolated from coastal seawater of China.</title>
        <authorList>
            <person name="Chen M.-X."/>
        </authorList>
    </citation>
    <scope>NUCLEOTIDE SEQUENCE [LARGE SCALE GENOMIC DNA]</scope>
    <source>
        <strain evidence="12">BL9</strain>
    </source>
</reference>
<keyword evidence="12" id="KW-1185">Reference proteome</keyword>
<dbReference type="Proteomes" id="UP000443582">
    <property type="component" value="Unassembled WGS sequence"/>
</dbReference>
<dbReference type="InterPro" id="IPR055344">
    <property type="entry name" value="SecD_SecF_C_bact"/>
</dbReference>
<dbReference type="HAMAP" id="MF_01464_B">
    <property type="entry name" value="SecF_B"/>
    <property type="match status" value="1"/>
</dbReference>
<organism evidence="11 12">
    <name type="scientific">Halobacteriovorax vibrionivorans</name>
    <dbReference type="NCBI Taxonomy" id="2152716"/>
    <lineage>
        <taxon>Bacteria</taxon>
        <taxon>Pseudomonadati</taxon>
        <taxon>Bdellovibrionota</taxon>
        <taxon>Bacteriovoracia</taxon>
        <taxon>Bacteriovoracales</taxon>
        <taxon>Halobacteriovoraceae</taxon>
        <taxon>Halobacteriovorax</taxon>
    </lineage>
</organism>
<evidence type="ECO:0000256" key="4">
    <source>
        <dbReference type="ARBA" id="ARBA00022692"/>
    </source>
</evidence>
<comment type="function">
    <text evidence="9">Part of the Sec protein translocase complex. Interacts with the SecYEG preprotein conducting channel. SecDF uses the proton motive force (PMF) to complete protein translocation after the ATP-dependent function of SecA.</text>
</comment>
<dbReference type="Pfam" id="PF02355">
    <property type="entry name" value="SecD_SecF_C"/>
    <property type="match status" value="1"/>
</dbReference>
<feature type="domain" description="Protein export membrane protein SecD/SecF C-terminal" evidence="10">
    <location>
        <begin position="113"/>
        <end position="293"/>
    </location>
</feature>
<dbReference type="Pfam" id="PF07549">
    <property type="entry name" value="Sec_GG"/>
    <property type="match status" value="1"/>
</dbReference>
<dbReference type="PANTHER" id="PTHR30081:SF8">
    <property type="entry name" value="PROTEIN TRANSLOCASE SUBUNIT SECF"/>
    <property type="match status" value="1"/>
</dbReference>
<evidence type="ECO:0000259" key="10">
    <source>
        <dbReference type="Pfam" id="PF02355"/>
    </source>
</evidence>
<feature type="transmembrane region" description="Helical" evidence="9">
    <location>
        <begin position="140"/>
        <end position="157"/>
    </location>
</feature>
<accession>A0ABY0IBN2</accession>
<proteinExistence type="inferred from homology"/>
<comment type="subcellular location">
    <subcellularLocation>
        <location evidence="1 9">Cell membrane</location>
        <topology evidence="1 9">Multi-pass membrane protein</topology>
    </subcellularLocation>
</comment>
<evidence type="ECO:0000256" key="3">
    <source>
        <dbReference type="ARBA" id="ARBA00022475"/>
    </source>
</evidence>
<evidence type="ECO:0000313" key="12">
    <source>
        <dbReference type="Proteomes" id="UP000443582"/>
    </source>
</evidence>
<keyword evidence="7 9" id="KW-0811">Translocation</keyword>
<dbReference type="RefSeq" id="WP_115363760.1">
    <property type="nucleotide sequence ID" value="NZ_QDKL01000004.1"/>
</dbReference>
<evidence type="ECO:0000313" key="11">
    <source>
        <dbReference type="EMBL" id="RZF20361.1"/>
    </source>
</evidence>
<comment type="subunit">
    <text evidence="9">Forms a complex with SecD. Part of the essential Sec protein translocation apparatus which comprises SecA, SecYEG and auxiliary proteins SecDF. Other proteins may also be involved.</text>
</comment>
<feature type="transmembrane region" description="Helical" evidence="9">
    <location>
        <begin position="163"/>
        <end position="184"/>
    </location>
</feature>
<dbReference type="InterPro" id="IPR022646">
    <property type="entry name" value="SecD/SecF_CS"/>
</dbReference>
<keyword evidence="5 9" id="KW-0653">Protein transport</keyword>
<keyword evidence="4 9" id="KW-0812">Transmembrane</keyword>
<evidence type="ECO:0000256" key="6">
    <source>
        <dbReference type="ARBA" id="ARBA00022989"/>
    </source>
</evidence>
<feature type="transmembrane region" description="Helical" evidence="9">
    <location>
        <begin position="17"/>
        <end position="36"/>
    </location>
</feature>
<dbReference type="InterPro" id="IPR048634">
    <property type="entry name" value="SecD_SecF_C"/>
</dbReference>
<dbReference type="PANTHER" id="PTHR30081">
    <property type="entry name" value="PROTEIN-EXPORT MEMBRANE PROTEIN SEC"/>
    <property type="match status" value="1"/>
</dbReference>
<dbReference type="InterPro" id="IPR022813">
    <property type="entry name" value="SecD/SecF_arch_bac"/>
</dbReference>
<feature type="transmembrane region" description="Helical" evidence="9">
    <location>
        <begin position="270"/>
        <end position="293"/>
    </location>
</feature>
<gene>
    <name evidence="9 11" type="primary">secF</name>
    <name evidence="11" type="ORF">DAY19_14450</name>
</gene>
<feature type="transmembrane region" description="Helical" evidence="9">
    <location>
        <begin position="243"/>
        <end position="264"/>
    </location>
</feature>
<evidence type="ECO:0000256" key="1">
    <source>
        <dbReference type="ARBA" id="ARBA00004651"/>
    </source>
</evidence>
<dbReference type="PRINTS" id="PR01755">
    <property type="entry name" value="SECFTRNLCASE"/>
</dbReference>
<evidence type="ECO:0000256" key="2">
    <source>
        <dbReference type="ARBA" id="ARBA00022448"/>
    </source>
</evidence>
<name>A0ABY0IBN2_9BACT</name>
<sequence length="309" mass="33757">MFEIIRSNTNINFVKKFGITSIISAILVIGSVFLIATKMKYGVDFRGGAEIQVKFQKSENLNELRKSMKDAGFSGITMQTIGEASENEYLLKVSANEENLNEVTDKVSKTLTSKYAADGVEIRKVDIVGPKAGAELRKSGFLAMLWALLAIMVYVGLRFDFKYSPGAIVALFHDVSIILGVFALTGTEFTLQTVAAILAVIGYSVNDTVIVYDRVREHEAKFVGRDIKEHINNAINETLSRTILTSGTTLFVSATMFFIGGLAIRDFFMAITLGVVVGTYSSVFVAAPVVLLFDRLRDGKSSNTVNAQA</sequence>
<protein>
    <recommendedName>
        <fullName evidence="9">Protein-export membrane protein SecF</fullName>
    </recommendedName>
</protein>
<dbReference type="InterPro" id="IPR005665">
    <property type="entry name" value="SecF_bac"/>
</dbReference>
<dbReference type="EMBL" id="QDKL01000004">
    <property type="protein sequence ID" value="RZF20361.1"/>
    <property type="molecule type" value="Genomic_DNA"/>
</dbReference>
<keyword evidence="6 9" id="KW-1133">Transmembrane helix</keyword>
<keyword evidence="2 9" id="KW-0813">Transport</keyword>
<dbReference type="NCBIfam" id="TIGR00916">
    <property type="entry name" value="2A0604s01"/>
    <property type="match status" value="1"/>
</dbReference>
<evidence type="ECO:0000256" key="8">
    <source>
        <dbReference type="ARBA" id="ARBA00023136"/>
    </source>
</evidence>
<comment type="similarity">
    <text evidence="9">Belongs to the SecD/SecF family. SecF subfamily.</text>
</comment>
<evidence type="ECO:0000256" key="7">
    <source>
        <dbReference type="ARBA" id="ARBA00023010"/>
    </source>
</evidence>
<evidence type="ECO:0000256" key="5">
    <source>
        <dbReference type="ARBA" id="ARBA00022927"/>
    </source>
</evidence>
<evidence type="ECO:0000256" key="9">
    <source>
        <dbReference type="HAMAP-Rule" id="MF_01464"/>
    </source>
</evidence>
<dbReference type="SUPFAM" id="SSF82866">
    <property type="entry name" value="Multidrug efflux transporter AcrB transmembrane domain"/>
    <property type="match status" value="1"/>
</dbReference>
<dbReference type="InterPro" id="IPR022645">
    <property type="entry name" value="SecD/SecF_bac"/>
</dbReference>
<comment type="caution">
    <text evidence="9">Lacks conserved residue(s) required for the propagation of feature annotation.</text>
</comment>
<comment type="caution">
    <text evidence="11">The sequence shown here is derived from an EMBL/GenBank/DDBJ whole genome shotgun (WGS) entry which is preliminary data.</text>
</comment>
<keyword evidence="8 9" id="KW-0472">Membrane</keyword>